<dbReference type="EMBL" id="KN823955">
    <property type="protein sequence ID" value="KIO15570.1"/>
    <property type="molecule type" value="Genomic_DNA"/>
</dbReference>
<accession>A0A0C3Q0F9</accession>
<reference evidence="1 3" key="1">
    <citation type="submission" date="2014-04" db="EMBL/GenBank/DDBJ databases">
        <authorList>
            <consortium name="DOE Joint Genome Institute"/>
            <person name="Kuo A."/>
            <person name="Girlanda M."/>
            <person name="Perotto S."/>
            <person name="Kohler A."/>
            <person name="Nagy L.G."/>
            <person name="Floudas D."/>
            <person name="Copeland A."/>
            <person name="Barry K.W."/>
            <person name="Cichocki N."/>
            <person name="Veneault-Fourrey C."/>
            <person name="LaButti K."/>
            <person name="Lindquist E.A."/>
            <person name="Lipzen A."/>
            <person name="Lundell T."/>
            <person name="Morin E."/>
            <person name="Murat C."/>
            <person name="Sun H."/>
            <person name="Tunlid A."/>
            <person name="Henrissat B."/>
            <person name="Grigoriev I.V."/>
            <person name="Hibbett D.S."/>
            <person name="Martin F."/>
            <person name="Nordberg H.P."/>
            <person name="Cantor M.N."/>
            <person name="Hua S.X."/>
        </authorList>
    </citation>
    <scope>NUCLEOTIDE SEQUENCE [LARGE SCALE GENOMIC DNA]</scope>
    <source>
        <strain evidence="1 3">MUT 4182</strain>
    </source>
</reference>
<sequence>MHLLGRVASHGARHAIPRCKGTNIAQDRDLICQGSLHTLPFRPMPQTSHIPPQGPHPTMHMALDEFWHGAT</sequence>
<evidence type="ECO:0000313" key="3">
    <source>
        <dbReference type="Proteomes" id="UP000054248"/>
    </source>
</evidence>
<protein>
    <submittedName>
        <fullName evidence="1">Uncharacterized protein</fullName>
    </submittedName>
</protein>
<organism evidence="1 3">
    <name type="scientific">Tulasnella calospora MUT 4182</name>
    <dbReference type="NCBI Taxonomy" id="1051891"/>
    <lineage>
        <taxon>Eukaryota</taxon>
        <taxon>Fungi</taxon>
        <taxon>Dikarya</taxon>
        <taxon>Basidiomycota</taxon>
        <taxon>Agaricomycotina</taxon>
        <taxon>Agaricomycetes</taxon>
        <taxon>Cantharellales</taxon>
        <taxon>Tulasnellaceae</taxon>
        <taxon>Tulasnella</taxon>
    </lineage>
</organism>
<name>A0A0C3Q0F9_9AGAM</name>
<dbReference type="HOGENOM" id="CLU_2741895_0_0_1"/>
<dbReference type="Proteomes" id="UP000054248">
    <property type="component" value="Unassembled WGS sequence"/>
</dbReference>
<proteinExistence type="predicted"/>
<evidence type="ECO:0000313" key="1">
    <source>
        <dbReference type="EMBL" id="KIO15419.1"/>
    </source>
</evidence>
<gene>
    <name evidence="2" type="ORF">M407DRAFT_247197</name>
    <name evidence="1" type="ORF">M407DRAFT_247239</name>
</gene>
<dbReference type="EMBL" id="KN824097">
    <property type="protein sequence ID" value="KIO15419.1"/>
    <property type="molecule type" value="Genomic_DNA"/>
</dbReference>
<reference evidence="3" key="2">
    <citation type="submission" date="2015-01" db="EMBL/GenBank/DDBJ databases">
        <title>Evolutionary Origins and Diversification of the Mycorrhizal Mutualists.</title>
        <authorList>
            <consortium name="DOE Joint Genome Institute"/>
            <consortium name="Mycorrhizal Genomics Consortium"/>
            <person name="Kohler A."/>
            <person name="Kuo A."/>
            <person name="Nagy L.G."/>
            <person name="Floudas D."/>
            <person name="Copeland A."/>
            <person name="Barry K.W."/>
            <person name="Cichocki N."/>
            <person name="Veneault-Fourrey C."/>
            <person name="LaButti K."/>
            <person name="Lindquist E.A."/>
            <person name="Lipzen A."/>
            <person name="Lundell T."/>
            <person name="Morin E."/>
            <person name="Murat C."/>
            <person name="Riley R."/>
            <person name="Ohm R."/>
            <person name="Sun H."/>
            <person name="Tunlid A."/>
            <person name="Henrissat B."/>
            <person name="Grigoriev I.V."/>
            <person name="Hibbett D.S."/>
            <person name="Martin F."/>
        </authorList>
    </citation>
    <scope>NUCLEOTIDE SEQUENCE [LARGE SCALE GENOMIC DNA]</scope>
    <source>
        <strain evidence="2 3">MUT 4182</strain>
    </source>
</reference>
<keyword evidence="3" id="KW-1185">Reference proteome</keyword>
<evidence type="ECO:0000313" key="2">
    <source>
        <dbReference type="EMBL" id="KIO15570.1"/>
    </source>
</evidence>
<dbReference type="AlphaFoldDB" id="A0A0C3Q0F9"/>
<reference evidence="1" key="3">
    <citation type="submission" date="2015-02" db="EMBL/GenBank/DDBJ databases">
        <title>Evolutionary Origins and Diversification of the Mycorrhizal Mutualists.</title>
        <authorList>
            <consortium name="DOE Joint Genome Institute"/>
            <consortium name="Mycorrhizal Genomics Consortium"/>
            <person name="Kohler A."/>
            <person name="Kuo A."/>
            <person name="Nagy L.G."/>
            <person name="Floudas D."/>
            <person name="Copeland A."/>
            <person name="Barry K.W."/>
            <person name="Cichocki N."/>
            <person name="Veneault-Fourrey C."/>
            <person name="LaButti K."/>
            <person name="Lindquist E.A."/>
            <person name="Lipzen A."/>
            <person name="Lundell T."/>
            <person name="Morin E."/>
            <person name="Murat C."/>
            <person name="Riley R."/>
            <person name="Ohm R."/>
            <person name="Sun H."/>
            <person name="Tunlid A."/>
            <person name="Henrissat B."/>
            <person name="Grigoriev I.V."/>
            <person name="Hibbett D.S."/>
            <person name="Martin F."/>
        </authorList>
    </citation>
    <scope>NUCLEOTIDE SEQUENCE</scope>
    <source>
        <strain evidence="1 3">MUT 4182</strain>
    </source>
</reference>